<dbReference type="EMBL" id="PDNB01000039">
    <property type="protein sequence ID" value="PGH14007.1"/>
    <property type="molecule type" value="Genomic_DNA"/>
</dbReference>
<dbReference type="InterPro" id="IPR036188">
    <property type="entry name" value="FAD/NAD-bd_sf"/>
</dbReference>
<dbReference type="GO" id="GO:0050660">
    <property type="term" value="F:flavin adenine dinucleotide binding"/>
    <property type="evidence" value="ECO:0007669"/>
    <property type="project" value="InterPro"/>
</dbReference>
<feature type="binding site" evidence="3">
    <location>
        <position position="113"/>
    </location>
    <ligand>
        <name>FAD</name>
        <dbReference type="ChEBI" id="CHEBI:57692"/>
    </ligand>
</feature>
<evidence type="ECO:0000259" key="5">
    <source>
        <dbReference type="PROSITE" id="PS00624"/>
    </source>
</evidence>
<dbReference type="InterPro" id="IPR000172">
    <property type="entry name" value="GMC_OxRdtase_N"/>
</dbReference>
<dbReference type="GO" id="GO:0044550">
    <property type="term" value="P:secondary metabolite biosynthetic process"/>
    <property type="evidence" value="ECO:0007669"/>
    <property type="project" value="TreeGrafter"/>
</dbReference>
<dbReference type="Pfam" id="PF00732">
    <property type="entry name" value="GMC_oxred_N"/>
    <property type="match status" value="1"/>
</dbReference>
<evidence type="ECO:0000256" key="4">
    <source>
        <dbReference type="SAM" id="SignalP"/>
    </source>
</evidence>
<organism evidence="6 7">
    <name type="scientific">Helicocarpus griseus UAMH5409</name>
    <dbReference type="NCBI Taxonomy" id="1447875"/>
    <lineage>
        <taxon>Eukaryota</taxon>
        <taxon>Fungi</taxon>
        <taxon>Dikarya</taxon>
        <taxon>Ascomycota</taxon>
        <taxon>Pezizomycotina</taxon>
        <taxon>Eurotiomycetes</taxon>
        <taxon>Eurotiomycetidae</taxon>
        <taxon>Onygenales</taxon>
        <taxon>Ajellomycetaceae</taxon>
        <taxon>Helicocarpus</taxon>
    </lineage>
</organism>
<feature type="active site" description="Proton donor" evidence="2">
    <location>
        <position position="566"/>
    </location>
</feature>
<dbReference type="PANTHER" id="PTHR11552:SF115">
    <property type="entry name" value="DEHYDROGENASE XPTC-RELATED"/>
    <property type="match status" value="1"/>
</dbReference>
<dbReference type="InterPro" id="IPR007867">
    <property type="entry name" value="GMC_OxRtase_C"/>
</dbReference>
<dbReference type="SUPFAM" id="SSF51905">
    <property type="entry name" value="FAD/NAD(P)-binding domain"/>
    <property type="match status" value="1"/>
</dbReference>
<sequence length="635" mass="69402">MAILGWLLFGALANTIIAFPYNKARRQITELRGDCEYDFVVVGGGTSGLTVADRLSEAFPDRNVLVIEYGVIEEASGINEPPGTPGTATTLPLPSEPMPELNNRSADLAVGMVVGGSSAINGQFFDRPCRYDMDDWRQIGSPEFDGSEDKWDWENVIPWFQKSVTFVEPDEALVDEYGFTWDYEAAYGGNTPIYSYFTPYQFPFDKVTRDALLEYGIAPRTECAAGDKDGLCWVPTSQHPETAKRSYAAIGHYQDVMEDRSNYDLLVGHKAMRLIVDSKSKEAPTVEFRSLSTSASDILTVKPKLEVIVSAGAIHTPQILQRSGIGHAAFLEELGIDVTVDLPGVGYNFQDHGGPGFQYNYTNGILPNQNSLLTNATFREESIELYTQRPAQGAYTVAMGNNAIYISLPHITPDYGDTVAAIRTQLSDDKAASLLPPGTPDTVIAGYKAQLELLAAAFENPEYPVLEAPFSSSAPVSAFLLKPLSRGTVMLNPDDHDAKPIITYRSLTNPIDMDLMVEFVSYFRGIYATEAIQALGPTEISPGANVTEVEDIKEWVRNAMVGSYMHPCCTAAMMPEEKGGVVGTDLKVHGLERVRVVDISVVPMLPGSHTSALAYAIGEKAADIIIRAWSKKKED</sequence>
<comment type="cofactor">
    <cofactor evidence="3">
        <name>FAD</name>
        <dbReference type="ChEBI" id="CHEBI:57692"/>
    </cofactor>
</comment>
<dbReference type="Proteomes" id="UP000223968">
    <property type="component" value="Unassembled WGS sequence"/>
</dbReference>
<feature type="chain" id="PRO_5013061247" description="Glucose-methanol-choline oxidoreductase N-terminal domain-containing protein" evidence="4">
    <location>
        <begin position="19"/>
        <end position="635"/>
    </location>
</feature>
<proteinExistence type="inferred from homology"/>
<feature type="binding site" evidence="3">
    <location>
        <begin position="46"/>
        <end position="47"/>
    </location>
    <ligand>
        <name>FAD</name>
        <dbReference type="ChEBI" id="CHEBI:57692"/>
    </ligand>
</feature>
<dbReference type="Gene3D" id="3.50.50.60">
    <property type="entry name" value="FAD/NAD(P)-binding domain"/>
    <property type="match status" value="1"/>
</dbReference>
<evidence type="ECO:0000313" key="6">
    <source>
        <dbReference type="EMBL" id="PGH14007.1"/>
    </source>
</evidence>
<protein>
    <recommendedName>
        <fullName evidence="5">Glucose-methanol-choline oxidoreductase N-terminal domain-containing protein</fullName>
    </recommendedName>
</protein>
<dbReference type="PANTHER" id="PTHR11552">
    <property type="entry name" value="GLUCOSE-METHANOL-CHOLINE GMC OXIDOREDUCTASE"/>
    <property type="match status" value="1"/>
</dbReference>
<evidence type="ECO:0000256" key="2">
    <source>
        <dbReference type="PIRSR" id="PIRSR000137-1"/>
    </source>
</evidence>
<feature type="active site" description="Proton acceptor" evidence="2">
    <location>
        <position position="609"/>
    </location>
</feature>
<dbReference type="AlphaFoldDB" id="A0A2B7XZV6"/>
<dbReference type="InterPro" id="IPR012132">
    <property type="entry name" value="GMC_OxRdtase"/>
</dbReference>
<keyword evidence="4" id="KW-0732">Signal</keyword>
<comment type="caution">
    <text evidence="6">The sequence shown here is derived from an EMBL/GenBank/DDBJ whole genome shotgun (WGS) entry which is preliminary data.</text>
</comment>
<dbReference type="Gene3D" id="3.30.560.10">
    <property type="entry name" value="Glucose Oxidase, domain 3"/>
    <property type="match status" value="1"/>
</dbReference>
<feature type="signal peptide" evidence="4">
    <location>
        <begin position="1"/>
        <end position="18"/>
    </location>
</feature>
<dbReference type="GO" id="GO:0016614">
    <property type="term" value="F:oxidoreductase activity, acting on CH-OH group of donors"/>
    <property type="evidence" value="ECO:0007669"/>
    <property type="project" value="InterPro"/>
</dbReference>
<dbReference type="Pfam" id="PF05199">
    <property type="entry name" value="GMC_oxred_C"/>
    <property type="match status" value="1"/>
</dbReference>
<evidence type="ECO:0000256" key="3">
    <source>
        <dbReference type="PIRSR" id="PIRSR000137-2"/>
    </source>
</evidence>
<reference evidence="6 7" key="1">
    <citation type="submission" date="2017-10" db="EMBL/GenBank/DDBJ databases">
        <title>Comparative genomics in systemic dimorphic fungi from Ajellomycetaceae.</title>
        <authorList>
            <person name="Munoz J.F."/>
            <person name="Mcewen J.G."/>
            <person name="Clay O.K."/>
            <person name="Cuomo C.A."/>
        </authorList>
    </citation>
    <scope>NUCLEOTIDE SEQUENCE [LARGE SCALE GENOMIC DNA]</scope>
    <source>
        <strain evidence="6 7">UAMH5409</strain>
    </source>
</reference>
<keyword evidence="7" id="KW-1185">Reference proteome</keyword>
<name>A0A2B7XZV6_9EURO</name>
<dbReference type="STRING" id="1447875.A0A2B7XZV6"/>
<dbReference type="OrthoDB" id="269227at2759"/>
<accession>A0A2B7XZV6</accession>
<comment type="similarity">
    <text evidence="1">Belongs to the GMC oxidoreductase family.</text>
</comment>
<dbReference type="PROSITE" id="PS00624">
    <property type="entry name" value="GMC_OXRED_2"/>
    <property type="match status" value="1"/>
</dbReference>
<evidence type="ECO:0000313" key="7">
    <source>
        <dbReference type="Proteomes" id="UP000223968"/>
    </source>
</evidence>
<keyword evidence="3" id="KW-0285">Flavoprotein</keyword>
<gene>
    <name evidence="6" type="ORF">AJ79_03276</name>
</gene>
<evidence type="ECO:0000256" key="1">
    <source>
        <dbReference type="ARBA" id="ARBA00010790"/>
    </source>
</evidence>
<dbReference type="SUPFAM" id="SSF54373">
    <property type="entry name" value="FAD-linked reductases, C-terminal domain"/>
    <property type="match status" value="1"/>
</dbReference>
<keyword evidence="3" id="KW-0274">FAD</keyword>
<feature type="domain" description="Glucose-methanol-choline oxidoreductase N-terminal" evidence="5">
    <location>
        <begin position="312"/>
        <end position="326"/>
    </location>
</feature>
<dbReference type="PIRSF" id="PIRSF000137">
    <property type="entry name" value="Alcohol_oxidase"/>
    <property type="match status" value="1"/>
</dbReference>